<comment type="caution">
    <text evidence="2">The sequence shown here is derived from an EMBL/GenBank/DDBJ whole genome shotgun (WGS) entry which is preliminary data.</text>
</comment>
<dbReference type="OrthoDB" id="1632775at2759"/>
<dbReference type="PANTHER" id="PTHR46033">
    <property type="entry name" value="PROTEIN MAIN-LIKE 2"/>
    <property type="match status" value="1"/>
</dbReference>
<name>A0A5N5F8I0_9ROSA</name>
<dbReference type="Pfam" id="PF10536">
    <property type="entry name" value="PMD"/>
    <property type="match status" value="1"/>
</dbReference>
<evidence type="ECO:0000313" key="3">
    <source>
        <dbReference type="Proteomes" id="UP000327157"/>
    </source>
</evidence>
<sequence>MEPHFSDEWKTFGIFDAIKLSTFEITMDRELLMAALSFWCLAINIMILHLDPIGPIVLDITTILGTSPSGHPIDATLSWYEFDLDLKVVFDERAIEVLSKKNQRLSKKDVQKLHKNFFNYSTLITHFAGSEREAFKKGEREAFLFYWYNKFVFCTKSSKCLAENMPVAETLASGHVLTLSSTIFANLDRCLAKASVYFPILRPAIPNFNSLEVKGLQLALILFLAHSTEGIFKYFFNLEYLSDNEFLICCRQKYPSSITLPTSAWEEAEDADL</sequence>
<dbReference type="EMBL" id="SMOL01000768">
    <property type="protein sequence ID" value="KAB2597492.1"/>
    <property type="molecule type" value="Genomic_DNA"/>
</dbReference>
<proteinExistence type="predicted"/>
<dbReference type="GO" id="GO:0010073">
    <property type="term" value="P:meristem maintenance"/>
    <property type="evidence" value="ECO:0007669"/>
    <property type="project" value="InterPro"/>
</dbReference>
<dbReference type="PANTHER" id="PTHR46033:SF65">
    <property type="entry name" value="AMINOTRANSFERASE-LIKE PLANT MOBILE DOMAIN-CONTAINING PROTEIN"/>
    <property type="match status" value="1"/>
</dbReference>
<dbReference type="Proteomes" id="UP000327157">
    <property type="component" value="Chromosome 1"/>
</dbReference>
<gene>
    <name evidence="2" type="ORF">D8674_000412</name>
</gene>
<dbReference type="InterPro" id="IPR019557">
    <property type="entry name" value="AminoTfrase-like_pln_mobile"/>
</dbReference>
<keyword evidence="3" id="KW-1185">Reference proteome</keyword>
<protein>
    <recommendedName>
        <fullName evidence="1">Aminotransferase-like plant mobile domain-containing protein</fullName>
    </recommendedName>
</protein>
<accession>A0A5N5F8I0</accession>
<dbReference type="InterPro" id="IPR044824">
    <property type="entry name" value="MAIN-like"/>
</dbReference>
<reference evidence="2 3" key="3">
    <citation type="submission" date="2019-11" db="EMBL/GenBank/DDBJ databases">
        <title>A de novo genome assembly of a pear dwarfing rootstock.</title>
        <authorList>
            <person name="Wang F."/>
            <person name="Wang J."/>
            <person name="Li S."/>
            <person name="Zhang Y."/>
            <person name="Fang M."/>
            <person name="Ma L."/>
            <person name="Zhao Y."/>
            <person name="Jiang S."/>
        </authorList>
    </citation>
    <scope>NUCLEOTIDE SEQUENCE [LARGE SCALE GENOMIC DNA]</scope>
    <source>
        <strain evidence="2">S2</strain>
        <tissue evidence="2">Leaf</tissue>
    </source>
</reference>
<reference evidence="3" key="2">
    <citation type="submission" date="2019-10" db="EMBL/GenBank/DDBJ databases">
        <title>A de novo genome assembly of a pear dwarfing rootstock.</title>
        <authorList>
            <person name="Wang F."/>
            <person name="Wang J."/>
            <person name="Li S."/>
            <person name="Zhang Y."/>
            <person name="Fang M."/>
            <person name="Ma L."/>
            <person name="Zhao Y."/>
            <person name="Jiang S."/>
        </authorList>
    </citation>
    <scope>NUCLEOTIDE SEQUENCE [LARGE SCALE GENOMIC DNA]</scope>
</reference>
<evidence type="ECO:0000313" key="2">
    <source>
        <dbReference type="EMBL" id="KAB2597492.1"/>
    </source>
</evidence>
<organism evidence="2 3">
    <name type="scientific">Pyrus ussuriensis x Pyrus communis</name>
    <dbReference type="NCBI Taxonomy" id="2448454"/>
    <lineage>
        <taxon>Eukaryota</taxon>
        <taxon>Viridiplantae</taxon>
        <taxon>Streptophyta</taxon>
        <taxon>Embryophyta</taxon>
        <taxon>Tracheophyta</taxon>
        <taxon>Spermatophyta</taxon>
        <taxon>Magnoliopsida</taxon>
        <taxon>eudicotyledons</taxon>
        <taxon>Gunneridae</taxon>
        <taxon>Pentapetalae</taxon>
        <taxon>rosids</taxon>
        <taxon>fabids</taxon>
        <taxon>Rosales</taxon>
        <taxon>Rosaceae</taxon>
        <taxon>Amygdaloideae</taxon>
        <taxon>Maleae</taxon>
        <taxon>Pyrus</taxon>
    </lineage>
</organism>
<dbReference type="AlphaFoldDB" id="A0A5N5F8I0"/>
<reference evidence="2 3" key="1">
    <citation type="submission" date="2019-09" db="EMBL/GenBank/DDBJ databases">
        <authorList>
            <person name="Ou C."/>
        </authorList>
    </citation>
    <scope>NUCLEOTIDE SEQUENCE [LARGE SCALE GENOMIC DNA]</scope>
    <source>
        <strain evidence="2">S2</strain>
        <tissue evidence="2">Leaf</tissue>
    </source>
</reference>
<feature type="domain" description="Aminotransferase-like plant mobile" evidence="1">
    <location>
        <begin position="13"/>
        <end position="196"/>
    </location>
</feature>
<evidence type="ECO:0000259" key="1">
    <source>
        <dbReference type="Pfam" id="PF10536"/>
    </source>
</evidence>